<proteinExistence type="predicted"/>
<sequence>MTPRGQATPGTTSVPLRIIFRKDPLVGSVYQRSMMNCLSAGTEVPR</sequence>
<reference evidence="1 2" key="1">
    <citation type="journal article" name="Front. Microbiol.">
        <title>Sugar Metabolism of the First Thermophilic Planctomycete Thermogutta terrifontis: Comparative Genomic and Transcriptomic Approaches.</title>
        <authorList>
            <person name="Elcheninov A.G."/>
            <person name="Menzel P."/>
            <person name="Gudbergsdottir S.R."/>
            <person name="Slesarev A.I."/>
            <person name="Kadnikov V.V."/>
            <person name="Krogh A."/>
            <person name="Bonch-Osmolovskaya E.A."/>
            <person name="Peng X."/>
            <person name="Kublanov I.V."/>
        </authorList>
    </citation>
    <scope>NUCLEOTIDE SEQUENCE [LARGE SCALE GENOMIC DNA]</scope>
    <source>
        <strain evidence="1 2">R1</strain>
    </source>
</reference>
<name>A0A286REK4_9BACT</name>
<dbReference type="KEGG" id="ttf:THTE_1779"/>
<dbReference type="Proteomes" id="UP000215086">
    <property type="component" value="Chromosome"/>
</dbReference>
<dbReference type="AlphaFoldDB" id="A0A286REK4"/>
<organism evidence="1 2">
    <name type="scientific">Thermogutta terrifontis</name>
    <dbReference type="NCBI Taxonomy" id="1331910"/>
    <lineage>
        <taxon>Bacteria</taxon>
        <taxon>Pseudomonadati</taxon>
        <taxon>Planctomycetota</taxon>
        <taxon>Planctomycetia</taxon>
        <taxon>Pirellulales</taxon>
        <taxon>Thermoguttaceae</taxon>
        <taxon>Thermogutta</taxon>
    </lineage>
</organism>
<protein>
    <submittedName>
        <fullName evidence="1">Uncharacterized protein</fullName>
    </submittedName>
</protein>
<keyword evidence="2" id="KW-1185">Reference proteome</keyword>
<evidence type="ECO:0000313" key="1">
    <source>
        <dbReference type="EMBL" id="ASV74381.1"/>
    </source>
</evidence>
<accession>A0A286REK4</accession>
<evidence type="ECO:0000313" key="2">
    <source>
        <dbReference type="Proteomes" id="UP000215086"/>
    </source>
</evidence>
<dbReference type="EMBL" id="CP018477">
    <property type="protein sequence ID" value="ASV74381.1"/>
    <property type="molecule type" value="Genomic_DNA"/>
</dbReference>
<gene>
    <name evidence="1" type="ORF">THTE_1779</name>
</gene>